<protein>
    <recommendedName>
        <fullName evidence="5">CarboxypepD_reg-like domain-containing protein</fullName>
    </recommendedName>
</protein>
<dbReference type="OrthoDB" id="978882at2"/>
<dbReference type="Proteomes" id="UP000251692">
    <property type="component" value="Unassembled WGS sequence"/>
</dbReference>
<accession>A0A364RDC0</accession>
<feature type="signal peptide" evidence="2">
    <location>
        <begin position="1"/>
        <end position="23"/>
    </location>
</feature>
<reference evidence="3 4" key="1">
    <citation type="submission" date="2018-06" db="EMBL/GenBank/DDBJ databases">
        <authorList>
            <person name="Liu Z.-W."/>
        </authorList>
    </citation>
    <scope>NUCLEOTIDE SEQUENCE [LARGE SCALE GENOMIC DNA]</scope>
    <source>
        <strain evidence="3 4">2b14</strain>
    </source>
</reference>
<dbReference type="SUPFAM" id="SSF49464">
    <property type="entry name" value="Carboxypeptidase regulatory domain-like"/>
    <property type="match status" value="1"/>
</dbReference>
<sequence length="194" mass="21514">MRPALLPCIVFFFFLWIALPVAAQQATTIRGTILLPDKKTPVAGAAITNLKINQTILSDQAGVFEIRATLQDSLLIRAVGYKALFYVVTNNAAPILLLEPGSVKLTEVEVRSKPEPVKAVSTQIKRPGYDPASEPPPPPPAPLPSVIWNPVSAFSKETQQKKKLMKLKKEQAKDQAEQEKENYNRFFKDNTGYQ</sequence>
<feature type="region of interest" description="Disordered" evidence="1">
    <location>
        <begin position="116"/>
        <end position="194"/>
    </location>
</feature>
<evidence type="ECO:0000256" key="1">
    <source>
        <dbReference type="SAM" id="MobiDB-lite"/>
    </source>
</evidence>
<feature type="compositionally biased region" description="Pro residues" evidence="1">
    <location>
        <begin position="133"/>
        <end position="143"/>
    </location>
</feature>
<keyword evidence="4" id="KW-1185">Reference proteome</keyword>
<keyword evidence="2" id="KW-0732">Signal</keyword>
<dbReference type="RefSeq" id="WP_112305749.1">
    <property type="nucleotide sequence ID" value="NZ_QMDV01000003.1"/>
</dbReference>
<dbReference type="InterPro" id="IPR008969">
    <property type="entry name" value="CarboxyPept-like_regulatory"/>
</dbReference>
<organism evidence="3 4">
    <name type="scientific">Pontibacter arcticus</name>
    <dbReference type="NCBI Taxonomy" id="2080288"/>
    <lineage>
        <taxon>Bacteria</taxon>
        <taxon>Pseudomonadati</taxon>
        <taxon>Bacteroidota</taxon>
        <taxon>Cytophagia</taxon>
        <taxon>Cytophagales</taxon>
        <taxon>Hymenobacteraceae</taxon>
        <taxon>Pontibacter</taxon>
    </lineage>
</organism>
<feature type="compositionally biased region" description="Basic and acidic residues" evidence="1">
    <location>
        <begin position="167"/>
        <end position="188"/>
    </location>
</feature>
<proteinExistence type="predicted"/>
<gene>
    <name evidence="3" type="ORF">DP923_10135</name>
</gene>
<evidence type="ECO:0000313" key="3">
    <source>
        <dbReference type="EMBL" id="RAU82156.1"/>
    </source>
</evidence>
<comment type="caution">
    <text evidence="3">The sequence shown here is derived from an EMBL/GenBank/DDBJ whole genome shotgun (WGS) entry which is preliminary data.</text>
</comment>
<dbReference type="EMBL" id="QMDV01000003">
    <property type="protein sequence ID" value="RAU82156.1"/>
    <property type="molecule type" value="Genomic_DNA"/>
</dbReference>
<evidence type="ECO:0000313" key="4">
    <source>
        <dbReference type="Proteomes" id="UP000251692"/>
    </source>
</evidence>
<evidence type="ECO:0008006" key="5">
    <source>
        <dbReference type="Google" id="ProtNLM"/>
    </source>
</evidence>
<dbReference type="AlphaFoldDB" id="A0A364RDC0"/>
<name>A0A364RDC0_9BACT</name>
<feature type="chain" id="PRO_5016751519" description="CarboxypepD_reg-like domain-containing protein" evidence="2">
    <location>
        <begin position="24"/>
        <end position="194"/>
    </location>
</feature>
<reference evidence="3 4" key="2">
    <citation type="submission" date="2018-07" db="EMBL/GenBank/DDBJ databases">
        <title>Pontibacter sp. 2b14 genomic sequence and assembly.</title>
        <authorList>
            <person name="Du Z.-J."/>
        </authorList>
    </citation>
    <scope>NUCLEOTIDE SEQUENCE [LARGE SCALE GENOMIC DNA]</scope>
    <source>
        <strain evidence="3 4">2b14</strain>
    </source>
</reference>
<evidence type="ECO:0000256" key="2">
    <source>
        <dbReference type="SAM" id="SignalP"/>
    </source>
</evidence>